<sequence length="185" mass="22012">MLQPLILYDFGVPILVYRLVGYQKHNFNYDMLFYDNIRYFLQEYGIWRKVYSSKEGALNPFDNENYLHFVMGDEGLFKSSKTTPDVPLSSVFWNFHGRYTISNIQGENNVKLLELDYGRDIERFELRVLSNDEKIELFHINSGTTYEFVGNDFIAIFRPKSNLEEQTRERFKDILPTVKHKIQKP</sequence>
<gene>
    <name evidence="1" type="ORF">CCAN11_2070009</name>
</gene>
<proteinExistence type="predicted"/>
<name>A0A0B7IDR3_9FLAO</name>
<dbReference type="AlphaFoldDB" id="A0A0B7IDR3"/>
<accession>A0A0B7IDR3</accession>
<evidence type="ECO:0000313" key="2">
    <source>
        <dbReference type="Proteomes" id="UP000039370"/>
    </source>
</evidence>
<organism evidence="1 2">
    <name type="scientific">Capnocytophaga canimorsus</name>
    <dbReference type="NCBI Taxonomy" id="28188"/>
    <lineage>
        <taxon>Bacteria</taxon>
        <taxon>Pseudomonadati</taxon>
        <taxon>Bacteroidota</taxon>
        <taxon>Flavobacteriia</taxon>
        <taxon>Flavobacteriales</taxon>
        <taxon>Flavobacteriaceae</taxon>
        <taxon>Capnocytophaga</taxon>
    </lineage>
</organism>
<protein>
    <submittedName>
        <fullName evidence="1">Uncharacterized protein</fullName>
    </submittedName>
</protein>
<dbReference type="Proteomes" id="UP000039370">
    <property type="component" value="Unassembled WGS sequence"/>
</dbReference>
<evidence type="ECO:0000313" key="1">
    <source>
        <dbReference type="EMBL" id="CEN50056.1"/>
    </source>
</evidence>
<dbReference type="EMBL" id="CDOK01000121">
    <property type="protein sequence ID" value="CEN50056.1"/>
    <property type="molecule type" value="Genomic_DNA"/>
</dbReference>
<reference evidence="2" key="1">
    <citation type="submission" date="2015-01" db="EMBL/GenBank/DDBJ databases">
        <authorList>
            <person name="MANFREDI Pablo"/>
        </authorList>
    </citation>
    <scope>NUCLEOTIDE SEQUENCE [LARGE SCALE GENOMIC DNA]</scope>
    <source>
        <strain evidence="2">Cc11</strain>
    </source>
</reference>